<feature type="transmembrane region" description="Helical" evidence="6">
    <location>
        <begin position="6"/>
        <end position="29"/>
    </location>
</feature>
<evidence type="ECO:0000256" key="3">
    <source>
        <dbReference type="ARBA" id="ARBA00022692"/>
    </source>
</evidence>
<dbReference type="SMART" id="SM01049">
    <property type="entry name" value="Cache_2"/>
    <property type="match status" value="1"/>
</dbReference>
<evidence type="ECO:0000256" key="6">
    <source>
        <dbReference type="SAM" id="Phobius"/>
    </source>
</evidence>
<dbReference type="InterPro" id="IPR033480">
    <property type="entry name" value="sCache_2"/>
</dbReference>
<evidence type="ECO:0000256" key="1">
    <source>
        <dbReference type="ARBA" id="ARBA00004651"/>
    </source>
</evidence>
<feature type="transmembrane region" description="Helical" evidence="6">
    <location>
        <begin position="172"/>
        <end position="195"/>
    </location>
</feature>
<organism evidence="8 9">
    <name type="scientific">Marinomonas primoryensis</name>
    <dbReference type="NCBI Taxonomy" id="178399"/>
    <lineage>
        <taxon>Bacteria</taxon>
        <taxon>Pseudomonadati</taxon>
        <taxon>Pseudomonadota</taxon>
        <taxon>Gammaproteobacteria</taxon>
        <taxon>Oceanospirillales</taxon>
        <taxon>Oceanospirillaceae</taxon>
        <taxon>Marinomonas</taxon>
    </lineage>
</organism>
<keyword evidence="3 6" id="KW-0812">Transmembrane</keyword>
<keyword evidence="5 6" id="KW-0472">Membrane</keyword>
<keyword evidence="2" id="KW-1003">Cell membrane</keyword>
<evidence type="ECO:0000256" key="4">
    <source>
        <dbReference type="ARBA" id="ARBA00022989"/>
    </source>
</evidence>
<evidence type="ECO:0000259" key="7">
    <source>
        <dbReference type="SMART" id="SM01049"/>
    </source>
</evidence>
<dbReference type="InterPro" id="IPR004010">
    <property type="entry name" value="Double_Cache_2"/>
</dbReference>
<protein>
    <submittedName>
        <fullName evidence="8">Putative transmembrane protein</fullName>
    </submittedName>
</protein>
<dbReference type="Proteomes" id="UP000509371">
    <property type="component" value="Chromosome"/>
</dbReference>
<reference evidence="8 9" key="1">
    <citation type="submission" date="2020-06" db="EMBL/GenBank/DDBJ databases">
        <authorList>
            <person name="Voronona O.L."/>
            <person name="Aksenova E.I."/>
            <person name="Kunda M.S."/>
            <person name="Semenov A.N."/>
            <person name="Ryzhova N."/>
        </authorList>
    </citation>
    <scope>NUCLEOTIDE SEQUENCE [LARGE SCALE GENOMIC DNA]</scope>
    <source>
        <strain evidence="8 9">MPKMM3633</strain>
    </source>
</reference>
<name>A0A859CTR4_9GAMM</name>
<dbReference type="Gene3D" id="3.30.450.20">
    <property type="entry name" value="PAS domain"/>
    <property type="match status" value="1"/>
</dbReference>
<feature type="domain" description="Single Cache" evidence="7">
    <location>
        <begin position="30"/>
        <end position="117"/>
    </location>
</feature>
<evidence type="ECO:0000313" key="9">
    <source>
        <dbReference type="Proteomes" id="UP000509371"/>
    </source>
</evidence>
<gene>
    <name evidence="8" type="ORF">MP3633_0484</name>
</gene>
<accession>A0A859CTR4</accession>
<evidence type="ECO:0000256" key="2">
    <source>
        <dbReference type="ARBA" id="ARBA00022475"/>
    </source>
</evidence>
<dbReference type="Pfam" id="PF08269">
    <property type="entry name" value="dCache_2"/>
    <property type="match status" value="1"/>
</dbReference>
<evidence type="ECO:0000313" key="8">
    <source>
        <dbReference type="EMBL" id="QKK79222.1"/>
    </source>
</evidence>
<dbReference type="RefSeq" id="WP_176334315.1">
    <property type="nucleotide sequence ID" value="NZ_BAAAEF010000003.1"/>
</dbReference>
<comment type="subcellular location">
    <subcellularLocation>
        <location evidence="1">Cell membrane</location>
        <topology evidence="1">Multi-pass membrane protein</topology>
    </subcellularLocation>
</comment>
<proteinExistence type="predicted"/>
<sequence length="513" mass="57714">MKLSRKISIVAVVLIVTMVFFGVFAMNILKNNLIDSRKHEIQSILTFSVNQARHFVELEKANKITREEAEKNVIRIFSEMREGNYFLWANDANGIARVHIKDSVIGVFQSSYAKYIGYLEQNPFMFIVGESEKANSNTLYVKVNGMTLLPEWNWILGIGVYVDELEAELHQFAMSLIFAALIMFVVIFGAVFWVYRSVINQLGDDPLTVIELVTRAEHEGFHSTTDESYSKTSLLYLMSNFYQHIHSVLDSLRHQNQSISKNSVELVSSAKRFEGLIDAASLEGKRVGDNLTENKKQIQQTHSSLASSGQYLEVVASRVTDSIIINTNNEKEIQKIEASIASDANELVKLSQNLRRFDTIIEAFNDFYDQYQSSDNGAVETSLDISIENTPPVFFVKHTEAVAQAKAVLSELDAGVEALKGSIKQSERGLAQYLNSFGEQRLSLVSLGENLASVQLHIEQVVQAQTCLLDEMPNGLDQHFDVILSSLVIITESIDEYKTTSDKMSHDLDSIYF</sequence>
<dbReference type="AlphaFoldDB" id="A0A859CTR4"/>
<evidence type="ECO:0000256" key="5">
    <source>
        <dbReference type="ARBA" id="ARBA00023136"/>
    </source>
</evidence>
<dbReference type="GO" id="GO:0005886">
    <property type="term" value="C:plasma membrane"/>
    <property type="evidence" value="ECO:0007669"/>
    <property type="project" value="UniProtKB-SubCell"/>
</dbReference>
<dbReference type="KEGG" id="mpri:MP3633_0484"/>
<dbReference type="EMBL" id="CP054301">
    <property type="protein sequence ID" value="QKK79222.1"/>
    <property type="molecule type" value="Genomic_DNA"/>
</dbReference>
<keyword evidence="4 6" id="KW-1133">Transmembrane helix</keyword>